<proteinExistence type="inferred from homology"/>
<evidence type="ECO:0000259" key="3">
    <source>
        <dbReference type="PROSITE" id="PS51762"/>
    </source>
</evidence>
<gene>
    <name evidence="4" type="ORF">Ate02nite_56060</name>
</gene>
<keyword evidence="2" id="KW-0732">Signal</keyword>
<comment type="similarity">
    <text evidence="1">Belongs to the glycosyl hydrolase 16 family.</text>
</comment>
<dbReference type="InterPro" id="IPR013320">
    <property type="entry name" value="ConA-like_dom_sf"/>
</dbReference>
<feature type="domain" description="GH16" evidence="3">
    <location>
        <begin position="15"/>
        <end position="304"/>
    </location>
</feature>
<dbReference type="PANTHER" id="PTHR10963:SF55">
    <property type="entry name" value="GLYCOSIDE HYDROLASE FAMILY 16 PROTEIN"/>
    <property type="match status" value="1"/>
</dbReference>
<dbReference type="EMBL" id="BOMY01000036">
    <property type="protein sequence ID" value="GIF22876.1"/>
    <property type="molecule type" value="Genomic_DNA"/>
</dbReference>
<evidence type="ECO:0000256" key="2">
    <source>
        <dbReference type="SAM" id="SignalP"/>
    </source>
</evidence>
<reference evidence="4" key="1">
    <citation type="submission" date="2021-01" db="EMBL/GenBank/DDBJ databases">
        <title>Whole genome shotgun sequence of Actinoplanes tereljensis NBRC 105297.</title>
        <authorList>
            <person name="Komaki H."/>
            <person name="Tamura T."/>
        </authorList>
    </citation>
    <scope>NUCLEOTIDE SEQUENCE</scope>
    <source>
        <strain evidence="4">NBRC 105297</strain>
    </source>
</reference>
<dbReference type="Gene3D" id="2.60.120.200">
    <property type="match status" value="1"/>
</dbReference>
<protein>
    <recommendedName>
        <fullName evidence="3">GH16 domain-containing protein</fullName>
    </recommendedName>
</protein>
<feature type="chain" id="PRO_5039567127" description="GH16 domain-containing protein" evidence="2">
    <location>
        <begin position="22"/>
        <end position="308"/>
    </location>
</feature>
<dbReference type="SUPFAM" id="SSF49899">
    <property type="entry name" value="Concanavalin A-like lectins/glucanases"/>
    <property type="match status" value="1"/>
</dbReference>
<dbReference type="GO" id="GO:0005975">
    <property type="term" value="P:carbohydrate metabolic process"/>
    <property type="evidence" value="ECO:0007669"/>
    <property type="project" value="InterPro"/>
</dbReference>
<accession>A0A919NPV5</accession>
<dbReference type="PROSITE" id="PS51257">
    <property type="entry name" value="PROKAR_LIPOPROTEIN"/>
    <property type="match status" value="1"/>
</dbReference>
<dbReference type="GO" id="GO:0004553">
    <property type="term" value="F:hydrolase activity, hydrolyzing O-glycosyl compounds"/>
    <property type="evidence" value="ECO:0007669"/>
    <property type="project" value="InterPro"/>
</dbReference>
<dbReference type="InterPro" id="IPR050546">
    <property type="entry name" value="Glycosyl_Hydrlase_16"/>
</dbReference>
<dbReference type="InterPro" id="IPR000757">
    <property type="entry name" value="Beta-glucanase-like"/>
</dbReference>
<comment type="caution">
    <text evidence="4">The sequence shown here is derived from an EMBL/GenBank/DDBJ whole genome shotgun (WGS) entry which is preliminary data.</text>
</comment>
<dbReference type="AlphaFoldDB" id="A0A919NPV5"/>
<dbReference type="Proteomes" id="UP000623608">
    <property type="component" value="Unassembled WGS sequence"/>
</dbReference>
<evidence type="ECO:0000313" key="5">
    <source>
        <dbReference type="Proteomes" id="UP000623608"/>
    </source>
</evidence>
<name>A0A919NPV5_9ACTN</name>
<evidence type="ECO:0000256" key="1">
    <source>
        <dbReference type="ARBA" id="ARBA00006865"/>
    </source>
</evidence>
<organism evidence="4 5">
    <name type="scientific">Paractinoplanes tereljensis</name>
    <dbReference type="NCBI Taxonomy" id="571912"/>
    <lineage>
        <taxon>Bacteria</taxon>
        <taxon>Bacillati</taxon>
        <taxon>Actinomycetota</taxon>
        <taxon>Actinomycetes</taxon>
        <taxon>Micromonosporales</taxon>
        <taxon>Micromonosporaceae</taxon>
        <taxon>Paractinoplanes</taxon>
    </lineage>
</organism>
<sequence>MIQIRRTLLGLFLLLGTASCTTPEAPAGAPGWTPVWSDDFAGPAGSAPSAANWLHATGTGYPGGAAGWGTGEIEVMTDRTENVRLDGDGHLAIVPLRTGAGVGSWTSGRVETRRTDFAAPPGGKLRIEAVLRQPDVTGAEAAGYWAAFWALGAPARPVGSANWPHVGEWDVMEAANGHDSVWQTLHCGEPVGGPCGEPTGIGSGEQACAGCRSEFHTYALEFDRGVTPEELRWYVDDKNTFTVKADRVDAATWEQANQHGFFVILNVAIGGAFPNAFGGGATAATKPGVPLLVDRVAVYTSSVRSSSR</sequence>
<dbReference type="PANTHER" id="PTHR10963">
    <property type="entry name" value="GLYCOSYL HYDROLASE-RELATED"/>
    <property type="match status" value="1"/>
</dbReference>
<feature type="signal peptide" evidence="2">
    <location>
        <begin position="1"/>
        <end position="21"/>
    </location>
</feature>
<keyword evidence="5" id="KW-1185">Reference proteome</keyword>
<evidence type="ECO:0000313" key="4">
    <source>
        <dbReference type="EMBL" id="GIF22876.1"/>
    </source>
</evidence>
<dbReference type="CDD" id="cd02182">
    <property type="entry name" value="GH16_Strep_laminarinase_like"/>
    <property type="match status" value="1"/>
</dbReference>
<dbReference type="PROSITE" id="PS51762">
    <property type="entry name" value="GH16_2"/>
    <property type="match status" value="1"/>
</dbReference>